<comment type="caution">
    <text evidence="2">The sequence shown here is derived from an EMBL/GenBank/DDBJ whole genome shotgun (WGS) entry which is preliminary data.</text>
</comment>
<feature type="compositionally biased region" description="Basic and acidic residues" evidence="1">
    <location>
        <begin position="1"/>
        <end position="50"/>
    </location>
</feature>
<protein>
    <submittedName>
        <fullName evidence="2">Uncharacterized protein</fullName>
    </submittedName>
</protein>
<keyword evidence="3" id="KW-1185">Reference proteome</keyword>
<accession>A0A834M9J7</accession>
<evidence type="ECO:0000256" key="1">
    <source>
        <dbReference type="SAM" id="MobiDB-lite"/>
    </source>
</evidence>
<evidence type="ECO:0000313" key="2">
    <source>
        <dbReference type="EMBL" id="KAF7273406.1"/>
    </source>
</evidence>
<sequence>MPARATDPKQIETRASWVDHARPTARDIDRGGGDDVGRGGDGVNRPHRDSFGNGNASRPPATYVPVFYCY</sequence>
<organism evidence="2 3">
    <name type="scientific">Rhynchophorus ferrugineus</name>
    <name type="common">Red palm weevil</name>
    <name type="synonym">Curculio ferrugineus</name>
    <dbReference type="NCBI Taxonomy" id="354439"/>
    <lineage>
        <taxon>Eukaryota</taxon>
        <taxon>Metazoa</taxon>
        <taxon>Ecdysozoa</taxon>
        <taxon>Arthropoda</taxon>
        <taxon>Hexapoda</taxon>
        <taxon>Insecta</taxon>
        <taxon>Pterygota</taxon>
        <taxon>Neoptera</taxon>
        <taxon>Endopterygota</taxon>
        <taxon>Coleoptera</taxon>
        <taxon>Polyphaga</taxon>
        <taxon>Cucujiformia</taxon>
        <taxon>Curculionidae</taxon>
        <taxon>Dryophthorinae</taxon>
        <taxon>Rhynchophorus</taxon>
    </lineage>
</organism>
<name>A0A834M9J7_RHYFE</name>
<evidence type="ECO:0000313" key="3">
    <source>
        <dbReference type="Proteomes" id="UP000625711"/>
    </source>
</evidence>
<dbReference type="EMBL" id="JAACXV010013444">
    <property type="protein sequence ID" value="KAF7273406.1"/>
    <property type="molecule type" value="Genomic_DNA"/>
</dbReference>
<reference evidence="2" key="1">
    <citation type="submission" date="2020-08" db="EMBL/GenBank/DDBJ databases">
        <title>Genome sequencing and assembly of the red palm weevil Rhynchophorus ferrugineus.</title>
        <authorList>
            <person name="Dias G.B."/>
            <person name="Bergman C.M."/>
            <person name="Manee M."/>
        </authorList>
    </citation>
    <scope>NUCLEOTIDE SEQUENCE</scope>
    <source>
        <strain evidence="2">AA-2017</strain>
        <tissue evidence="2">Whole larva</tissue>
    </source>
</reference>
<feature type="region of interest" description="Disordered" evidence="1">
    <location>
        <begin position="1"/>
        <end position="61"/>
    </location>
</feature>
<dbReference type="Proteomes" id="UP000625711">
    <property type="component" value="Unassembled WGS sequence"/>
</dbReference>
<proteinExistence type="predicted"/>
<gene>
    <name evidence="2" type="ORF">GWI33_013884</name>
</gene>
<dbReference type="AlphaFoldDB" id="A0A834M9J7"/>